<reference evidence="2" key="1">
    <citation type="submission" date="2020-06" db="EMBL/GenBank/DDBJ databases">
        <title>WGS assembly of Ceratodon purpureus strain R40.</title>
        <authorList>
            <person name="Carey S.B."/>
            <person name="Jenkins J."/>
            <person name="Shu S."/>
            <person name="Lovell J.T."/>
            <person name="Sreedasyam A."/>
            <person name="Maumus F."/>
            <person name="Tiley G.P."/>
            <person name="Fernandez-Pozo N."/>
            <person name="Barry K."/>
            <person name="Chen C."/>
            <person name="Wang M."/>
            <person name="Lipzen A."/>
            <person name="Daum C."/>
            <person name="Saski C.A."/>
            <person name="Payton A.C."/>
            <person name="Mcbreen J.C."/>
            <person name="Conrad R.E."/>
            <person name="Kollar L.M."/>
            <person name="Olsson S."/>
            <person name="Huttunen S."/>
            <person name="Landis J.B."/>
            <person name="Wickett N.J."/>
            <person name="Johnson M.G."/>
            <person name="Rensing S.A."/>
            <person name="Grimwood J."/>
            <person name="Schmutz J."/>
            <person name="Mcdaniel S.F."/>
        </authorList>
    </citation>
    <scope>NUCLEOTIDE SEQUENCE</scope>
    <source>
        <strain evidence="2">R40</strain>
    </source>
</reference>
<dbReference type="AlphaFoldDB" id="A0A8T0HUT6"/>
<gene>
    <name evidence="2" type="ORF">KC19_VG251400</name>
</gene>
<dbReference type="Proteomes" id="UP000822688">
    <property type="component" value="Chromosome V"/>
</dbReference>
<dbReference type="EMBL" id="CM026426">
    <property type="protein sequence ID" value="KAG0574293.1"/>
    <property type="molecule type" value="Genomic_DNA"/>
</dbReference>
<protein>
    <submittedName>
        <fullName evidence="2">Uncharacterized protein</fullName>
    </submittedName>
</protein>
<keyword evidence="1" id="KW-0732">Signal</keyword>
<feature type="signal peptide" evidence="1">
    <location>
        <begin position="1"/>
        <end position="25"/>
    </location>
</feature>
<evidence type="ECO:0000313" key="2">
    <source>
        <dbReference type="EMBL" id="KAG0574293.1"/>
    </source>
</evidence>
<proteinExistence type="predicted"/>
<accession>A0A8T0HUT6</accession>
<sequence>MSLNVVPNVLLVLWLGSMAIRDTSSFQISEDVMSAHDARLTLSAVCGSRILGE</sequence>
<feature type="chain" id="PRO_5035862847" evidence="1">
    <location>
        <begin position="26"/>
        <end position="53"/>
    </location>
</feature>
<evidence type="ECO:0000256" key="1">
    <source>
        <dbReference type="SAM" id="SignalP"/>
    </source>
</evidence>
<name>A0A8T0HUT6_CERPU</name>
<evidence type="ECO:0000313" key="3">
    <source>
        <dbReference type="Proteomes" id="UP000822688"/>
    </source>
</evidence>
<comment type="caution">
    <text evidence="2">The sequence shown here is derived from an EMBL/GenBank/DDBJ whole genome shotgun (WGS) entry which is preliminary data.</text>
</comment>
<keyword evidence="3" id="KW-1185">Reference proteome</keyword>
<organism evidence="2 3">
    <name type="scientific">Ceratodon purpureus</name>
    <name type="common">Fire moss</name>
    <name type="synonym">Dicranum purpureum</name>
    <dbReference type="NCBI Taxonomy" id="3225"/>
    <lineage>
        <taxon>Eukaryota</taxon>
        <taxon>Viridiplantae</taxon>
        <taxon>Streptophyta</taxon>
        <taxon>Embryophyta</taxon>
        <taxon>Bryophyta</taxon>
        <taxon>Bryophytina</taxon>
        <taxon>Bryopsida</taxon>
        <taxon>Dicranidae</taxon>
        <taxon>Pseudoditrichales</taxon>
        <taxon>Ditrichaceae</taxon>
        <taxon>Ceratodon</taxon>
    </lineage>
</organism>